<reference evidence="10" key="2">
    <citation type="submission" date="2020-09" db="EMBL/GenBank/DDBJ databases">
        <authorList>
            <person name="Sun Q."/>
            <person name="Ohkuma M."/>
        </authorList>
    </citation>
    <scope>NUCLEOTIDE SEQUENCE</scope>
    <source>
        <strain evidence="10">JCM 3313</strain>
    </source>
</reference>
<dbReference type="FunFam" id="1.10.10.10:FF:000018">
    <property type="entry name" value="DNA-binding response regulator ResD"/>
    <property type="match status" value="1"/>
</dbReference>
<keyword evidence="5" id="KW-0804">Transcription</keyword>
<sequence length="228" mass="25037">MRAMVSVLLVEDDAVVRSAVTRALTGLGHAVLPVGTALEALREITAATFDLVVLDLGLPDVDGADALRMMRGVCDTPVIVATARDDEKEIVRLLNAGADDYLVKPFSSEHLAARLSAVLRRARREPPPGPLRIGELVIDLDRREARLGDRELNLTRKEFDLLAYLAARQGKVVPRAELLANLWNLSGRDDQTLDVHLSWLRRKLGERAAQPRYLHTVRGVGFKLTAAG</sequence>
<dbReference type="PROSITE" id="PS51755">
    <property type="entry name" value="OMPR_PHOB"/>
    <property type="match status" value="1"/>
</dbReference>
<comment type="caution">
    <text evidence="10">The sequence shown here is derived from an EMBL/GenBank/DDBJ whole genome shotgun (WGS) entry which is preliminary data.</text>
</comment>
<dbReference type="EMBL" id="BMRG01000008">
    <property type="protein sequence ID" value="GGP64677.1"/>
    <property type="molecule type" value="Genomic_DNA"/>
</dbReference>
<reference evidence="10" key="1">
    <citation type="journal article" date="2014" name="Int. J. Syst. Evol. Microbiol.">
        <title>Complete genome sequence of Corynebacterium casei LMG S-19264T (=DSM 44701T), isolated from a smear-ripened cheese.</title>
        <authorList>
            <consortium name="US DOE Joint Genome Institute (JGI-PGF)"/>
            <person name="Walter F."/>
            <person name="Albersmeier A."/>
            <person name="Kalinowski J."/>
            <person name="Ruckert C."/>
        </authorList>
    </citation>
    <scope>NUCLEOTIDE SEQUENCE</scope>
    <source>
        <strain evidence="10">JCM 3313</strain>
    </source>
</reference>
<dbReference type="InterPro" id="IPR001789">
    <property type="entry name" value="Sig_transdc_resp-reg_receiver"/>
</dbReference>
<evidence type="ECO:0000256" key="5">
    <source>
        <dbReference type="ARBA" id="ARBA00023163"/>
    </source>
</evidence>
<dbReference type="InterPro" id="IPR039420">
    <property type="entry name" value="WalR-like"/>
</dbReference>
<keyword evidence="3" id="KW-0805">Transcription regulation</keyword>
<feature type="DNA-binding region" description="OmpR/PhoB-type" evidence="7">
    <location>
        <begin position="128"/>
        <end position="226"/>
    </location>
</feature>
<dbReference type="Proteomes" id="UP000639606">
    <property type="component" value="Unassembled WGS sequence"/>
</dbReference>
<evidence type="ECO:0000256" key="1">
    <source>
        <dbReference type="ARBA" id="ARBA00022553"/>
    </source>
</evidence>
<dbReference type="InterPro" id="IPR011006">
    <property type="entry name" value="CheY-like_superfamily"/>
</dbReference>
<dbReference type="SMART" id="SM00862">
    <property type="entry name" value="Trans_reg_C"/>
    <property type="match status" value="1"/>
</dbReference>
<proteinExistence type="predicted"/>
<dbReference type="InterPro" id="IPR001867">
    <property type="entry name" value="OmpR/PhoB-type_DNA-bd"/>
</dbReference>
<keyword evidence="4 7" id="KW-0238">DNA-binding</keyword>
<keyword evidence="2" id="KW-0902">Two-component regulatory system</keyword>
<dbReference type="GO" id="GO:0000156">
    <property type="term" value="F:phosphorelay response regulator activity"/>
    <property type="evidence" value="ECO:0007669"/>
    <property type="project" value="TreeGrafter"/>
</dbReference>
<evidence type="ECO:0000259" key="9">
    <source>
        <dbReference type="PROSITE" id="PS51755"/>
    </source>
</evidence>
<dbReference type="GO" id="GO:0005829">
    <property type="term" value="C:cytosol"/>
    <property type="evidence" value="ECO:0007669"/>
    <property type="project" value="TreeGrafter"/>
</dbReference>
<feature type="domain" description="OmpR/PhoB-type" evidence="9">
    <location>
        <begin position="128"/>
        <end position="226"/>
    </location>
</feature>
<dbReference type="AlphaFoldDB" id="A0A918EFE6"/>
<dbReference type="PANTHER" id="PTHR48111">
    <property type="entry name" value="REGULATOR OF RPOS"/>
    <property type="match status" value="1"/>
</dbReference>
<evidence type="ECO:0000259" key="8">
    <source>
        <dbReference type="PROSITE" id="PS50110"/>
    </source>
</evidence>
<evidence type="ECO:0000256" key="7">
    <source>
        <dbReference type="PROSITE-ProRule" id="PRU01091"/>
    </source>
</evidence>
<dbReference type="SMART" id="SM00448">
    <property type="entry name" value="REC"/>
    <property type="match status" value="1"/>
</dbReference>
<dbReference type="GO" id="GO:0000976">
    <property type="term" value="F:transcription cis-regulatory region binding"/>
    <property type="evidence" value="ECO:0007669"/>
    <property type="project" value="TreeGrafter"/>
</dbReference>
<evidence type="ECO:0000256" key="4">
    <source>
        <dbReference type="ARBA" id="ARBA00023125"/>
    </source>
</evidence>
<accession>A0A918EFE6</accession>
<dbReference type="Pfam" id="PF00486">
    <property type="entry name" value="Trans_reg_C"/>
    <property type="match status" value="1"/>
</dbReference>
<keyword evidence="1 6" id="KW-0597">Phosphoprotein</keyword>
<dbReference type="GO" id="GO:0032993">
    <property type="term" value="C:protein-DNA complex"/>
    <property type="evidence" value="ECO:0007669"/>
    <property type="project" value="TreeGrafter"/>
</dbReference>
<protein>
    <submittedName>
        <fullName evidence="10">DNA-binding response regulator</fullName>
    </submittedName>
</protein>
<name>A0A918EFE6_9PSEU</name>
<dbReference type="InterPro" id="IPR036388">
    <property type="entry name" value="WH-like_DNA-bd_sf"/>
</dbReference>
<dbReference type="Gene3D" id="6.10.250.690">
    <property type="match status" value="1"/>
</dbReference>
<keyword evidence="11" id="KW-1185">Reference proteome</keyword>
<dbReference type="PANTHER" id="PTHR48111:SF4">
    <property type="entry name" value="DNA-BINDING DUAL TRANSCRIPTIONAL REGULATOR OMPR"/>
    <property type="match status" value="1"/>
</dbReference>
<organism evidence="10 11">
    <name type="scientific">Saccharothrix coeruleofusca</name>
    <dbReference type="NCBI Taxonomy" id="33919"/>
    <lineage>
        <taxon>Bacteria</taxon>
        <taxon>Bacillati</taxon>
        <taxon>Actinomycetota</taxon>
        <taxon>Actinomycetes</taxon>
        <taxon>Pseudonocardiales</taxon>
        <taxon>Pseudonocardiaceae</taxon>
        <taxon>Saccharothrix</taxon>
    </lineage>
</organism>
<evidence type="ECO:0000256" key="6">
    <source>
        <dbReference type="PROSITE-ProRule" id="PRU00169"/>
    </source>
</evidence>
<dbReference type="GO" id="GO:0006355">
    <property type="term" value="P:regulation of DNA-templated transcription"/>
    <property type="evidence" value="ECO:0007669"/>
    <property type="project" value="InterPro"/>
</dbReference>
<evidence type="ECO:0000313" key="10">
    <source>
        <dbReference type="EMBL" id="GGP64677.1"/>
    </source>
</evidence>
<dbReference type="PROSITE" id="PS50110">
    <property type="entry name" value="RESPONSE_REGULATORY"/>
    <property type="match status" value="1"/>
</dbReference>
<evidence type="ECO:0000256" key="2">
    <source>
        <dbReference type="ARBA" id="ARBA00023012"/>
    </source>
</evidence>
<dbReference type="SUPFAM" id="SSF52172">
    <property type="entry name" value="CheY-like"/>
    <property type="match status" value="1"/>
</dbReference>
<feature type="domain" description="Response regulatory" evidence="8">
    <location>
        <begin position="6"/>
        <end position="119"/>
    </location>
</feature>
<feature type="modified residue" description="4-aspartylphosphate" evidence="6">
    <location>
        <position position="55"/>
    </location>
</feature>
<dbReference type="Gene3D" id="3.40.50.2300">
    <property type="match status" value="1"/>
</dbReference>
<dbReference type="Gene3D" id="1.10.10.10">
    <property type="entry name" value="Winged helix-like DNA-binding domain superfamily/Winged helix DNA-binding domain"/>
    <property type="match status" value="1"/>
</dbReference>
<gene>
    <name evidence="10" type="ORF">GCM10010185_41490</name>
</gene>
<dbReference type="CDD" id="cd00383">
    <property type="entry name" value="trans_reg_C"/>
    <property type="match status" value="1"/>
</dbReference>
<evidence type="ECO:0000256" key="3">
    <source>
        <dbReference type="ARBA" id="ARBA00023015"/>
    </source>
</evidence>
<evidence type="ECO:0000313" key="11">
    <source>
        <dbReference type="Proteomes" id="UP000639606"/>
    </source>
</evidence>
<dbReference type="Pfam" id="PF00072">
    <property type="entry name" value="Response_reg"/>
    <property type="match status" value="1"/>
</dbReference>